<evidence type="ECO:0000313" key="3">
    <source>
        <dbReference type="Proteomes" id="UP000265703"/>
    </source>
</evidence>
<keyword evidence="3" id="KW-1185">Reference proteome</keyword>
<feature type="transmembrane region" description="Helical" evidence="1">
    <location>
        <begin position="109"/>
        <end position="129"/>
    </location>
</feature>
<sequence length="219" mass="25936">MGQGNHFQKRLWPLVHKYEFSKRQDIKEMHATYSVQFPIFHANFMIMGIWLAMYYTLESIITLKNDLEDGNFKYNRAFIYLTIPLDSIFLIYTILMFKAVRDESKIMVYFIYLGNIIQAGVLYFLTTGYCYQYGLSLSNCFKFDPSYDILLWQACLGWIILGISTWNINRCYKNFGKNVGFYIKYEPTPPEFKPGRKLVRREYNYTSEFNFSDSSTSAV</sequence>
<dbReference type="EMBL" id="QKYT01000380">
    <property type="protein sequence ID" value="RIA86140.1"/>
    <property type="molecule type" value="Genomic_DNA"/>
</dbReference>
<dbReference type="AlphaFoldDB" id="A0A397SIU5"/>
<dbReference type="OrthoDB" id="2313709at2759"/>
<keyword evidence="1" id="KW-0812">Transmembrane</keyword>
<accession>A0A397SIU5</accession>
<keyword evidence="1" id="KW-0472">Membrane</keyword>
<feature type="transmembrane region" description="Helical" evidence="1">
    <location>
        <begin position="77"/>
        <end position="97"/>
    </location>
</feature>
<organism evidence="2 3">
    <name type="scientific">Glomus cerebriforme</name>
    <dbReference type="NCBI Taxonomy" id="658196"/>
    <lineage>
        <taxon>Eukaryota</taxon>
        <taxon>Fungi</taxon>
        <taxon>Fungi incertae sedis</taxon>
        <taxon>Mucoromycota</taxon>
        <taxon>Glomeromycotina</taxon>
        <taxon>Glomeromycetes</taxon>
        <taxon>Glomerales</taxon>
        <taxon>Glomeraceae</taxon>
        <taxon>Glomus</taxon>
    </lineage>
</organism>
<name>A0A397SIU5_9GLOM</name>
<reference evidence="2 3" key="1">
    <citation type="submission" date="2018-06" db="EMBL/GenBank/DDBJ databases">
        <title>Comparative genomics reveals the genomic features of Rhizophagus irregularis, R. cerebriforme, R. diaphanum and Gigaspora rosea, and their symbiotic lifestyle signature.</title>
        <authorList>
            <person name="Morin E."/>
            <person name="San Clemente H."/>
            <person name="Chen E.C.H."/>
            <person name="De La Providencia I."/>
            <person name="Hainaut M."/>
            <person name="Kuo A."/>
            <person name="Kohler A."/>
            <person name="Murat C."/>
            <person name="Tang N."/>
            <person name="Roy S."/>
            <person name="Loubradou J."/>
            <person name="Henrissat B."/>
            <person name="Grigoriev I.V."/>
            <person name="Corradi N."/>
            <person name="Roux C."/>
            <person name="Martin F.M."/>
        </authorList>
    </citation>
    <scope>NUCLEOTIDE SEQUENCE [LARGE SCALE GENOMIC DNA]</scope>
    <source>
        <strain evidence="2 3">DAOM 227022</strain>
    </source>
</reference>
<evidence type="ECO:0000256" key="1">
    <source>
        <dbReference type="SAM" id="Phobius"/>
    </source>
</evidence>
<feature type="transmembrane region" description="Helical" evidence="1">
    <location>
        <begin position="37"/>
        <end position="57"/>
    </location>
</feature>
<protein>
    <submittedName>
        <fullName evidence="2">Uncharacterized protein</fullName>
    </submittedName>
</protein>
<dbReference type="Proteomes" id="UP000265703">
    <property type="component" value="Unassembled WGS sequence"/>
</dbReference>
<evidence type="ECO:0000313" key="2">
    <source>
        <dbReference type="EMBL" id="RIA86140.1"/>
    </source>
</evidence>
<keyword evidence="1" id="KW-1133">Transmembrane helix</keyword>
<gene>
    <name evidence="2" type="ORF">C1645_807925</name>
</gene>
<feature type="transmembrane region" description="Helical" evidence="1">
    <location>
        <begin position="149"/>
        <end position="168"/>
    </location>
</feature>
<comment type="caution">
    <text evidence="2">The sequence shown here is derived from an EMBL/GenBank/DDBJ whole genome shotgun (WGS) entry which is preliminary data.</text>
</comment>
<proteinExistence type="predicted"/>